<dbReference type="GO" id="GO:0000981">
    <property type="term" value="F:DNA-binding transcription factor activity, RNA polymerase II-specific"/>
    <property type="evidence" value="ECO:0007669"/>
    <property type="project" value="TreeGrafter"/>
</dbReference>
<gene>
    <name evidence="7" type="primary">ABSGL_13091.1 scaffold 13659</name>
</gene>
<dbReference type="InterPro" id="IPR036236">
    <property type="entry name" value="Znf_C2H2_sf"/>
</dbReference>
<proteinExistence type="predicted"/>
<feature type="domain" description="C2H2-type" evidence="6">
    <location>
        <begin position="281"/>
        <end position="303"/>
    </location>
</feature>
<name>A0A168RVI2_ABSGL</name>
<keyword evidence="1" id="KW-0479">Metal-binding</keyword>
<dbReference type="PANTHER" id="PTHR23235">
    <property type="entry name" value="KRUEPPEL-LIKE TRANSCRIPTION FACTOR"/>
    <property type="match status" value="1"/>
</dbReference>
<dbReference type="PROSITE" id="PS50157">
    <property type="entry name" value="ZINC_FINGER_C2H2_2"/>
    <property type="match status" value="2"/>
</dbReference>
<feature type="domain" description="C2H2-type" evidence="6">
    <location>
        <begin position="251"/>
        <end position="278"/>
    </location>
</feature>
<dbReference type="EMBL" id="LT554760">
    <property type="protein sequence ID" value="SAM07448.1"/>
    <property type="molecule type" value="Genomic_DNA"/>
</dbReference>
<feature type="region of interest" description="Disordered" evidence="5">
    <location>
        <begin position="178"/>
        <end position="201"/>
    </location>
</feature>
<dbReference type="AlphaFoldDB" id="A0A168RVI2"/>
<dbReference type="SMART" id="SM00355">
    <property type="entry name" value="ZnF_C2H2"/>
    <property type="match status" value="2"/>
</dbReference>
<keyword evidence="3" id="KW-0862">Zinc</keyword>
<dbReference type="InParanoid" id="A0A168RVI2"/>
<evidence type="ECO:0000256" key="5">
    <source>
        <dbReference type="SAM" id="MobiDB-lite"/>
    </source>
</evidence>
<dbReference type="STRING" id="4829.A0A168RVI2"/>
<dbReference type="PROSITE" id="PS00028">
    <property type="entry name" value="ZINC_FINGER_C2H2_1"/>
    <property type="match status" value="1"/>
</dbReference>
<evidence type="ECO:0000256" key="2">
    <source>
        <dbReference type="ARBA" id="ARBA00022771"/>
    </source>
</evidence>
<keyword evidence="2 4" id="KW-0863">Zinc-finger</keyword>
<accession>A0A168RVI2</accession>
<sequence length="321" mass="35450">MKSQPEVSLSQDMFNFEPMDHTLAAIHIPSNTISLRGSDQLPSFDAYVRPFFLTSVYVDVSSFGSFSSAADSLVHDNAIISSSYRPLSPLANAFQDFCFLGDHDPVLLTSPVSPTLPQGASSMLLSSSACESDFSLCSTPKEETTTVASPGDWLVPSMSFSPFGLDLHTSILGAQSSPVPSFRSTVSPVPSPSPSQQTHYSADQLPLEHMHSSHDVATIMGQLFDEGGKQQPHRSAQSSSIKKQQSRRREYQCPYCGRKSNRSNNMKEHILTHDPNRPKKFSCTLCPKRFARKHDLKRHYQAHGRNIEKLMVSCGLAFHLD</sequence>
<dbReference type="GO" id="GO:0008270">
    <property type="term" value="F:zinc ion binding"/>
    <property type="evidence" value="ECO:0007669"/>
    <property type="project" value="UniProtKB-KW"/>
</dbReference>
<reference evidence="7" key="1">
    <citation type="submission" date="2016-04" db="EMBL/GenBank/DDBJ databases">
        <authorList>
            <person name="Evans L.H."/>
            <person name="Alamgir A."/>
            <person name="Owens N."/>
            <person name="Weber N.D."/>
            <person name="Virtaneva K."/>
            <person name="Barbian K."/>
            <person name="Babar A."/>
            <person name="Rosenke K."/>
        </authorList>
    </citation>
    <scope>NUCLEOTIDE SEQUENCE [LARGE SCALE GENOMIC DNA]</scope>
    <source>
        <strain evidence="7">CBS 101.48</strain>
    </source>
</reference>
<protein>
    <recommendedName>
        <fullName evidence="6">C2H2-type domain-containing protein</fullName>
    </recommendedName>
</protein>
<dbReference type="Pfam" id="PF00096">
    <property type="entry name" value="zf-C2H2"/>
    <property type="match status" value="2"/>
</dbReference>
<evidence type="ECO:0000256" key="1">
    <source>
        <dbReference type="ARBA" id="ARBA00022723"/>
    </source>
</evidence>
<keyword evidence="8" id="KW-1185">Reference proteome</keyword>
<dbReference type="GO" id="GO:0000978">
    <property type="term" value="F:RNA polymerase II cis-regulatory region sequence-specific DNA binding"/>
    <property type="evidence" value="ECO:0007669"/>
    <property type="project" value="TreeGrafter"/>
</dbReference>
<dbReference type="Proteomes" id="UP000078561">
    <property type="component" value="Unassembled WGS sequence"/>
</dbReference>
<organism evidence="7">
    <name type="scientific">Absidia glauca</name>
    <name type="common">Pin mould</name>
    <dbReference type="NCBI Taxonomy" id="4829"/>
    <lineage>
        <taxon>Eukaryota</taxon>
        <taxon>Fungi</taxon>
        <taxon>Fungi incertae sedis</taxon>
        <taxon>Mucoromycota</taxon>
        <taxon>Mucoromycotina</taxon>
        <taxon>Mucoromycetes</taxon>
        <taxon>Mucorales</taxon>
        <taxon>Cunninghamellaceae</taxon>
        <taxon>Absidia</taxon>
    </lineage>
</organism>
<dbReference type="SUPFAM" id="SSF57667">
    <property type="entry name" value="beta-beta-alpha zinc fingers"/>
    <property type="match status" value="1"/>
</dbReference>
<evidence type="ECO:0000259" key="6">
    <source>
        <dbReference type="PROSITE" id="PS50157"/>
    </source>
</evidence>
<dbReference type="OrthoDB" id="8117402at2759"/>
<dbReference type="PANTHER" id="PTHR23235:SF120">
    <property type="entry name" value="KRUPPEL-LIKE FACTOR 15"/>
    <property type="match status" value="1"/>
</dbReference>
<evidence type="ECO:0000313" key="7">
    <source>
        <dbReference type="EMBL" id="SAM07448.1"/>
    </source>
</evidence>
<evidence type="ECO:0000256" key="3">
    <source>
        <dbReference type="ARBA" id="ARBA00022833"/>
    </source>
</evidence>
<feature type="compositionally biased region" description="Low complexity" evidence="5">
    <location>
        <begin position="234"/>
        <end position="243"/>
    </location>
</feature>
<dbReference type="InterPro" id="IPR013087">
    <property type="entry name" value="Znf_C2H2_type"/>
</dbReference>
<feature type="region of interest" description="Disordered" evidence="5">
    <location>
        <begin position="226"/>
        <end position="259"/>
    </location>
</feature>
<evidence type="ECO:0000313" key="8">
    <source>
        <dbReference type="Proteomes" id="UP000078561"/>
    </source>
</evidence>
<evidence type="ECO:0000256" key="4">
    <source>
        <dbReference type="PROSITE-ProRule" id="PRU00042"/>
    </source>
</evidence>
<dbReference type="Gene3D" id="3.30.160.60">
    <property type="entry name" value="Classic Zinc Finger"/>
    <property type="match status" value="1"/>
</dbReference>
<feature type="compositionally biased region" description="Low complexity" evidence="5">
    <location>
        <begin position="178"/>
        <end position="188"/>
    </location>
</feature>